<dbReference type="InterPro" id="IPR036691">
    <property type="entry name" value="Endo/exonu/phosph_ase_sf"/>
</dbReference>
<evidence type="ECO:0000313" key="3">
    <source>
        <dbReference type="EMBL" id="CAF1675600.1"/>
    </source>
</evidence>
<accession>A0A815UA73</accession>
<evidence type="ECO:0000259" key="1">
    <source>
        <dbReference type="Pfam" id="PF03372"/>
    </source>
</evidence>
<dbReference type="GO" id="GO:0006506">
    <property type="term" value="P:GPI anchor biosynthetic process"/>
    <property type="evidence" value="ECO:0007669"/>
    <property type="project" value="TreeGrafter"/>
</dbReference>
<dbReference type="Pfam" id="PF03372">
    <property type="entry name" value="Exo_endo_phos"/>
    <property type="match status" value="1"/>
</dbReference>
<dbReference type="OrthoDB" id="200415at2759"/>
<dbReference type="EMBL" id="CAJNOR010013873">
    <property type="protein sequence ID" value="CAF1675600.1"/>
    <property type="molecule type" value="Genomic_DNA"/>
</dbReference>
<dbReference type="GO" id="GO:0005783">
    <property type="term" value="C:endoplasmic reticulum"/>
    <property type="evidence" value="ECO:0007669"/>
    <property type="project" value="TreeGrafter"/>
</dbReference>
<dbReference type="EMBL" id="CAJNOJ010000709">
    <property type="protein sequence ID" value="CAF1513139.1"/>
    <property type="molecule type" value="Genomic_DNA"/>
</dbReference>
<proteinExistence type="predicted"/>
<evidence type="ECO:0000313" key="4">
    <source>
        <dbReference type="Proteomes" id="UP000663828"/>
    </source>
</evidence>
<dbReference type="Proteomes" id="UP000663852">
    <property type="component" value="Unassembled WGS sequence"/>
</dbReference>
<sequence>MVKNDNISYRNSEYPQFRPPNGYTKNISSLVSVLKPLQLDLLAVEEINNDDYWKKLCEQLDLNNFITGKCDEWFLSNGIASRYPILSYSNHVYKASGEARAFLQCQLAGDHSFVQNRSFAVTHLDHVNEDNRLAQINYFQPNIDILMGDMNALTEDDYTESYYRRIVAGKREESQWEKPRFDLTDLITRQWGYQDAFRLANSELKDESVATCAYGTRIDYIYLRPRENDPWKLTKCSIVDSGEATDHNIVFAEFTREQS</sequence>
<dbReference type="PANTHER" id="PTHR14859">
    <property type="entry name" value="CALCOFLUOR WHITE HYPERSENSITIVE PROTEIN PRECURSOR"/>
    <property type="match status" value="1"/>
</dbReference>
<feature type="domain" description="Endonuclease/exonuclease/phosphatase" evidence="1">
    <location>
        <begin position="25"/>
        <end position="225"/>
    </location>
</feature>
<reference evidence="2" key="1">
    <citation type="submission" date="2021-02" db="EMBL/GenBank/DDBJ databases">
        <authorList>
            <person name="Nowell W R."/>
        </authorList>
    </citation>
    <scope>NUCLEOTIDE SEQUENCE</scope>
</reference>
<dbReference type="GO" id="GO:0003824">
    <property type="term" value="F:catalytic activity"/>
    <property type="evidence" value="ECO:0007669"/>
    <property type="project" value="InterPro"/>
</dbReference>
<dbReference type="AlphaFoldDB" id="A0A815UA73"/>
<protein>
    <recommendedName>
        <fullName evidence="1">Endonuclease/exonuclease/phosphatase domain-containing protein</fullName>
    </recommendedName>
</protein>
<name>A0A815UA73_ADIRI</name>
<evidence type="ECO:0000313" key="5">
    <source>
        <dbReference type="Proteomes" id="UP000663852"/>
    </source>
</evidence>
<dbReference type="InterPro" id="IPR051916">
    <property type="entry name" value="GPI-anchor_lipid_remodeler"/>
</dbReference>
<dbReference type="Proteomes" id="UP000663828">
    <property type="component" value="Unassembled WGS sequence"/>
</dbReference>
<dbReference type="PANTHER" id="PTHR14859:SF0">
    <property type="entry name" value="ENDONUCLEASE_EXONUCLEASE_PHOSPHATASE FAMILY PROTEIN, EXPRESSED"/>
    <property type="match status" value="1"/>
</dbReference>
<evidence type="ECO:0000313" key="2">
    <source>
        <dbReference type="EMBL" id="CAF1513139.1"/>
    </source>
</evidence>
<dbReference type="GO" id="GO:0016020">
    <property type="term" value="C:membrane"/>
    <property type="evidence" value="ECO:0007669"/>
    <property type="project" value="GOC"/>
</dbReference>
<organism evidence="2 5">
    <name type="scientific">Adineta ricciae</name>
    <name type="common">Rotifer</name>
    <dbReference type="NCBI Taxonomy" id="249248"/>
    <lineage>
        <taxon>Eukaryota</taxon>
        <taxon>Metazoa</taxon>
        <taxon>Spiralia</taxon>
        <taxon>Gnathifera</taxon>
        <taxon>Rotifera</taxon>
        <taxon>Eurotatoria</taxon>
        <taxon>Bdelloidea</taxon>
        <taxon>Adinetida</taxon>
        <taxon>Adinetidae</taxon>
        <taxon>Adineta</taxon>
    </lineage>
</organism>
<keyword evidence="4" id="KW-1185">Reference proteome</keyword>
<comment type="caution">
    <text evidence="2">The sequence shown here is derived from an EMBL/GenBank/DDBJ whole genome shotgun (WGS) entry which is preliminary data.</text>
</comment>
<gene>
    <name evidence="2" type="ORF">EDS130_LOCUS43378</name>
    <name evidence="3" type="ORF">XAT740_LOCUS59538</name>
</gene>
<dbReference type="Gene3D" id="3.60.10.10">
    <property type="entry name" value="Endonuclease/exonuclease/phosphatase"/>
    <property type="match status" value="1"/>
</dbReference>
<dbReference type="SUPFAM" id="SSF56219">
    <property type="entry name" value="DNase I-like"/>
    <property type="match status" value="1"/>
</dbReference>
<dbReference type="InterPro" id="IPR005135">
    <property type="entry name" value="Endo/exonuclease/phosphatase"/>
</dbReference>